<reference evidence="1" key="1">
    <citation type="submission" date="2021-06" db="EMBL/GenBank/DDBJ databases">
        <title>Comparative genomics, transcriptomics and evolutionary studies reveal genomic signatures of adaptation to plant cell wall in hemibiotrophic fungi.</title>
        <authorList>
            <consortium name="DOE Joint Genome Institute"/>
            <person name="Baroncelli R."/>
            <person name="Diaz J.F."/>
            <person name="Benocci T."/>
            <person name="Peng M."/>
            <person name="Battaglia E."/>
            <person name="Haridas S."/>
            <person name="Andreopoulos W."/>
            <person name="Labutti K."/>
            <person name="Pangilinan J."/>
            <person name="Floch G.L."/>
            <person name="Makela M.R."/>
            <person name="Henrissat B."/>
            <person name="Grigoriev I.V."/>
            <person name="Crouch J.A."/>
            <person name="De Vries R.P."/>
            <person name="Sukno S.A."/>
            <person name="Thon M.R."/>
        </authorList>
    </citation>
    <scope>NUCLEOTIDE SEQUENCE</scope>
    <source>
        <strain evidence="1">MAFF235873</strain>
    </source>
</reference>
<comment type="caution">
    <text evidence="1">The sequence shown here is derived from an EMBL/GenBank/DDBJ whole genome shotgun (WGS) entry which is preliminary data.</text>
</comment>
<keyword evidence="2" id="KW-1185">Reference proteome</keyword>
<dbReference type="Proteomes" id="UP001232148">
    <property type="component" value="Unassembled WGS sequence"/>
</dbReference>
<dbReference type="AlphaFoldDB" id="A0AAD9LUQ2"/>
<protein>
    <submittedName>
        <fullName evidence="1">Uncharacterized protein</fullName>
    </submittedName>
</protein>
<evidence type="ECO:0000313" key="1">
    <source>
        <dbReference type="EMBL" id="KAK2021779.1"/>
    </source>
</evidence>
<name>A0AAD9LUQ2_9PEZI</name>
<proteinExistence type="predicted"/>
<gene>
    <name evidence="1" type="ORF">LX32DRAFT_231159</name>
</gene>
<evidence type="ECO:0000313" key="2">
    <source>
        <dbReference type="Proteomes" id="UP001232148"/>
    </source>
</evidence>
<dbReference type="EMBL" id="MU843080">
    <property type="protein sequence ID" value="KAK2021779.1"/>
    <property type="molecule type" value="Genomic_DNA"/>
</dbReference>
<organism evidence="1 2">
    <name type="scientific">Colletotrichum zoysiae</name>
    <dbReference type="NCBI Taxonomy" id="1216348"/>
    <lineage>
        <taxon>Eukaryota</taxon>
        <taxon>Fungi</taxon>
        <taxon>Dikarya</taxon>
        <taxon>Ascomycota</taxon>
        <taxon>Pezizomycotina</taxon>
        <taxon>Sordariomycetes</taxon>
        <taxon>Hypocreomycetidae</taxon>
        <taxon>Glomerellales</taxon>
        <taxon>Glomerellaceae</taxon>
        <taxon>Colletotrichum</taxon>
        <taxon>Colletotrichum graminicola species complex</taxon>
    </lineage>
</organism>
<sequence length="103" mass="11455">MSPAKRTSGLRCMQRQGACTLAPARCPLLFPGPPSAPLVFLLTSRSVPAPICLSLPTVIPNLGNRCNRTGEPSVNTGSDHISHKRRHRWYRTIHTRNTKTDRR</sequence>
<accession>A0AAD9LUQ2</accession>